<dbReference type="EMBL" id="JASCZI010274463">
    <property type="protein sequence ID" value="MED6225996.1"/>
    <property type="molecule type" value="Genomic_DNA"/>
</dbReference>
<protein>
    <submittedName>
        <fullName evidence="1">Uncharacterized protein</fullName>
    </submittedName>
</protein>
<comment type="caution">
    <text evidence="1">The sequence shown here is derived from an EMBL/GenBank/DDBJ whole genome shotgun (WGS) entry which is preliminary data.</text>
</comment>
<proteinExistence type="predicted"/>
<sequence length="82" mass="9250">MDEEQANKPQEQPSMMDLMRELKLVNRNIGRLNKNFKGLNNIWAFKMMKKTKNDHDASSLSLSSTLKLGGLVDISIAIEKSG</sequence>
<keyword evidence="2" id="KW-1185">Reference proteome</keyword>
<organism evidence="1 2">
    <name type="scientific">Stylosanthes scabra</name>
    <dbReference type="NCBI Taxonomy" id="79078"/>
    <lineage>
        <taxon>Eukaryota</taxon>
        <taxon>Viridiplantae</taxon>
        <taxon>Streptophyta</taxon>
        <taxon>Embryophyta</taxon>
        <taxon>Tracheophyta</taxon>
        <taxon>Spermatophyta</taxon>
        <taxon>Magnoliopsida</taxon>
        <taxon>eudicotyledons</taxon>
        <taxon>Gunneridae</taxon>
        <taxon>Pentapetalae</taxon>
        <taxon>rosids</taxon>
        <taxon>fabids</taxon>
        <taxon>Fabales</taxon>
        <taxon>Fabaceae</taxon>
        <taxon>Papilionoideae</taxon>
        <taxon>50 kb inversion clade</taxon>
        <taxon>dalbergioids sensu lato</taxon>
        <taxon>Dalbergieae</taxon>
        <taxon>Pterocarpus clade</taxon>
        <taxon>Stylosanthes</taxon>
    </lineage>
</organism>
<evidence type="ECO:0000313" key="1">
    <source>
        <dbReference type="EMBL" id="MED6225996.1"/>
    </source>
</evidence>
<evidence type="ECO:0000313" key="2">
    <source>
        <dbReference type="Proteomes" id="UP001341840"/>
    </source>
</evidence>
<name>A0ABU6ZVJ1_9FABA</name>
<feature type="non-terminal residue" evidence="1">
    <location>
        <position position="82"/>
    </location>
</feature>
<dbReference type="Proteomes" id="UP001341840">
    <property type="component" value="Unassembled WGS sequence"/>
</dbReference>
<accession>A0ABU6ZVJ1</accession>
<reference evidence="1 2" key="1">
    <citation type="journal article" date="2023" name="Plants (Basel)">
        <title>Bridging the Gap: Combining Genomics and Transcriptomics Approaches to Understand Stylosanthes scabra, an Orphan Legume from the Brazilian Caatinga.</title>
        <authorList>
            <person name="Ferreira-Neto J.R.C."/>
            <person name="da Silva M.D."/>
            <person name="Binneck E."/>
            <person name="de Melo N.F."/>
            <person name="da Silva R.H."/>
            <person name="de Melo A.L.T.M."/>
            <person name="Pandolfi V."/>
            <person name="Bustamante F.O."/>
            <person name="Brasileiro-Vidal A.C."/>
            <person name="Benko-Iseppon A.M."/>
        </authorList>
    </citation>
    <scope>NUCLEOTIDE SEQUENCE [LARGE SCALE GENOMIC DNA]</scope>
    <source>
        <tissue evidence="1">Leaves</tissue>
    </source>
</reference>
<gene>
    <name evidence="1" type="ORF">PIB30_099052</name>
</gene>